<dbReference type="RefSeq" id="WP_390293822.1">
    <property type="nucleotide sequence ID" value="NZ_JBHUDO010000004.1"/>
</dbReference>
<comment type="subcellular location">
    <subcellularLocation>
        <location evidence="1">Cell membrane</location>
        <topology evidence="1">Multi-pass membrane protein</topology>
    </subcellularLocation>
</comment>
<gene>
    <name evidence="7" type="ORF">ACFSBL_18965</name>
</gene>
<keyword evidence="8" id="KW-1185">Reference proteome</keyword>
<organism evidence="7 8">
    <name type="scientific">Haloarchaeobius litoreus</name>
    <dbReference type="NCBI Taxonomy" id="755306"/>
    <lineage>
        <taxon>Archaea</taxon>
        <taxon>Methanobacteriati</taxon>
        <taxon>Methanobacteriota</taxon>
        <taxon>Stenosarchaea group</taxon>
        <taxon>Halobacteria</taxon>
        <taxon>Halobacteriales</taxon>
        <taxon>Halorubellaceae</taxon>
        <taxon>Haloarchaeobius</taxon>
    </lineage>
</organism>
<comment type="caution">
    <text evidence="7">The sequence shown here is derived from an EMBL/GenBank/DDBJ whole genome shotgun (WGS) entry which is preliminary data.</text>
</comment>
<feature type="transmembrane region" description="Helical" evidence="6">
    <location>
        <begin position="154"/>
        <end position="178"/>
    </location>
</feature>
<feature type="transmembrane region" description="Helical" evidence="6">
    <location>
        <begin position="429"/>
        <end position="451"/>
    </location>
</feature>
<dbReference type="PANTHER" id="PTHR30250">
    <property type="entry name" value="PST FAMILY PREDICTED COLANIC ACID TRANSPORTER"/>
    <property type="match status" value="1"/>
</dbReference>
<feature type="transmembrane region" description="Helical" evidence="6">
    <location>
        <begin position="330"/>
        <end position="352"/>
    </location>
</feature>
<evidence type="ECO:0000256" key="3">
    <source>
        <dbReference type="ARBA" id="ARBA00022692"/>
    </source>
</evidence>
<feature type="transmembrane region" description="Helical" evidence="6">
    <location>
        <begin position="121"/>
        <end position="142"/>
    </location>
</feature>
<evidence type="ECO:0000256" key="1">
    <source>
        <dbReference type="ARBA" id="ARBA00004651"/>
    </source>
</evidence>
<feature type="transmembrane region" description="Helical" evidence="6">
    <location>
        <begin position="397"/>
        <end position="417"/>
    </location>
</feature>
<dbReference type="GO" id="GO:0005886">
    <property type="term" value="C:plasma membrane"/>
    <property type="evidence" value="ECO:0007669"/>
    <property type="project" value="UniProtKB-SubCell"/>
</dbReference>
<feature type="transmembrane region" description="Helical" evidence="6">
    <location>
        <begin position="87"/>
        <end position="109"/>
    </location>
</feature>
<feature type="transmembrane region" description="Helical" evidence="6">
    <location>
        <begin position="373"/>
        <end position="391"/>
    </location>
</feature>
<evidence type="ECO:0000313" key="8">
    <source>
        <dbReference type="Proteomes" id="UP001597034"/>
    </source>
</evidence>
<feature type="transmembrane region" description="Helical" evidence="6">
    <location>
        <begin position="21"/>
        <end position="39"/>
    </location>
</feature>
<evidence type="ECO:0000256" key="2">
    <source>
        <dbReference type="ARBA" id="ARBA00022475"/>
    </source>
</evidence>
<evidence type="ECO:0000313" key="7">
    <source>
        <dbReference type="EMBL" id="MFD1647778.1"/>
    </source>
</evidence>
<reference evidence="7 8" key="1">
    <citation type="journal article" date="2019" name="Int. J. Syst. Evol. Microbiol.">
        <title>The Global Catalogue of Microorganisms (GCM) 10K type strain sequencing project: providing services to taxonomists for standard genome sequencing and annotation.</title>
        <authorList>
            <consortium name="The Broad Institute Genomics Platform"/>
            <consortium name="The Broad Institute Genome Sequencing Center for Infectious Disease"/>
            <person name="Wu L."/>
            <person name="Ma J."/>
        </authorList>
    </citation>
    <scope>NUCLEOTIDE SEQUENCE [LARGE SCALE GENOMIC DNA]</scope>
    <source>
        <strain evidence="7 8">CGMCC 1.10390</strain>
    </source>
</reference>
<evidence type="ECO:0000256" key="4">
    <source>
        <dbReference type="ARBA" id="ARBA00022989"/>
    </source>
</evidence>
<sequence length="491" mass="50761">MSDDPIATIRRGASASLAASVLDKVANVALVVLLARVLLTPAEYGLLNVAIAALSVVSILATLGLPKSTARYVNEYLDGESGQVPHVLRTGAKAVGLTTLVVAIALAVFHRHLADLLGQPSVAPFLLVGTLYVVVRAGFKFINAVFQGLNRVDLSALTAGVNGVARVTFAVGLVVLGLGTYGAFLGYVAGYSLAVVVGAVLLIGRVYIPTDSASEMEPGLSRRLVEYAVPLTATRGANVLDKKVDVVLVGSLASLAAAGYYTVAKQLSDIVSMPAASFGFALSPVLGEQSGTGDRERAARLYEQSLTYVLLCYVPACVGLVLVARPTVVYVFGSAYAPAVPVVQVFSGFILVNAVNKITSDALDYMGRARARATVKTAMAVSNAGLNVLLIPVYGAVGAAAATVFTYTVYTGTNVYVIHTELGLRPLRLVRRAAVVCVIAVGMGVVVTLALPLVGGLATLFGVVGVGAGVWVVLGVGSGLLDVEQLRTFVR</sequence>
<dbReference type="InterPro" id="IPR050833">
    <property type="entry name" value="Poly_Biosynth_Transport"/>
</dbReference>
<dbReference type="EMBL" id="JBHUDO010000004">
    <property type="protein sequence ID" value="MFD1647778.1"/>
    <property type="molecule type" value="Genomic_DNA"/>
</dbReference>
<dbReference type="Pfam" id="PF01943">
    <property type="entry name" value="Polysacc_synt"/>
    <property type="match status" value="1"/>
</dbReference>
<dbReference type="InterPro" id="IPR002797">
    <property type="entry name" value="Polysacc_synth"/>
</dbReference>
<feature type="transmembrane region" description="Helical" evidence="6">
    <location>
        <begin position="45"/>
        <end position="66"/>
    </location>
</feature>
<keyword evidence="5 6" id="KW-0472">Membrane</keyword>
<protein>
    <submittedName>
        <fullName evidence="7">Flippase</fullName>
    </submittedName>
</protein>
<name>A0ABD6DQN3_9EURY</name>
<evidence type="ECO:0000256" key="5">
    <source>
        <dbReference type="ARBA" id="ARBA00023136"/>
    </source>
</evidence>
<keyword evidence="2" id="KW-1003">Cell membrane</keyword>
<dbReference type="CDD" id="cd13128">
    <property type="entry name" value="MATE_Wzx_like"/>
    <property type="match status" value="1"/>
</dbReference>
<proteinExistence type="predicted"/>
<accession>A0ABD6DQN3</accession>
<dbReference type="Proteomes" id="UP001597034">
    <property type="component" value="Unassembled WGS sequence"/>
</dbReference>
<feature type="transmembrane region" description="Helical" evidence="6">
    <location>
        <begin position="184"/>
        <end position="208"/>
    </location>
</feature>
<feature type="transmembrane region" description="Helical" evidence="6">
    <location>
        <begin position="457"/>
        <end position="481"/>
    </location>
</feature>
<feature type="transmembrane region" description="Helical" evidence="6">
    <location>
        <begin position="305"/>
        <end position="324"/>
    </location>
</feature>
<keyword evidence="4 6" id="KW-1133">Transmembrane helix</keyword>
<dbReference type="AlphaFoldDB" id="A0ABD6DQN3"/>
<dbReference type="PANTHER" id="PTHR30250:SF11">
    <property type="entry name" value="O-ANTIGEN TRANSPORTER-RELATED"/>
    <property type="match status" value="1"/>
</dbReference>
<evidence type="ECO:0000256" key="6">
    <source>
        <dbReference type="SAM" id="Phobius"/>
    </source>
</evidence>
<keyword evidence="3 6" id="KW-0812">Transmembrane</keyword>